<comment type="caution">
    <text evidence="1">The sequence shown here is derived from an EMBL/GenBank/DDBJ whole genome shotgun (WGS) entry which is preliminary data.</text>
</comment>
<gene>
    <name evidence="1" type="ORF">ISN45_At03g033380</name>
</gene>
<proteinExistence type="predicted"/>
<organism evidence="1 2">
    <name type="scientific">Arabidopsis thaliana x Arabidopsis arenosa</name>
    <dbReference type="NCBI Taxonomy" id="1240361"/>
    <lineage>
        <taxon>Eukaryota</taxon>
        <taxon>Viridiplantae</taxon>
        <taxon>Streptophyta</taxon>
        <taxon>Embryophyta</taxon>
        <taxon>Tracheophyta</taxon>
        <taxon>Spermatophyta</taxon>
        <taxon>Magnoliopsida</taxon>
        <taxon>eudicotyledons</taxon>
        <taxon>Gunneridae</taxon>
        <taxon>Pentapetalae</taxon>
        <taxon>rosids</taxon>
        <taxon>malvids</taxon>
        <taxon>Brassicales</taxon>
        <taxon>Brassicaceae</taxon>
        <taxon>Camelineae</taxon>
        <taxon>Arabidopsis</taxon>
    </lineage>
</organism>
<evidence type="ECO:0000313" key="2">
    <source>
        <dbReference type="Proteomes" id="UP000694240"/>
    </source>
</evidence>
<reference evidence="1 2" key="1">
    <citation type="submission" date="2020-12" db="EMBL/GenBank/DDBJ databases">
        <title>Concerted genomic and epigenomic changes stabilize Arabidopsis allopolyploids.</title>
        <authorList>
            <person name="Chen Z."/>
        </authorList>
    </citation>
    <scope>NUCLEOTIDE SEQUENCE [LARGE SCALE GENOMIC DNA]</scope>
    <source>
        <strain evidence="1">Allo738</strain>
        <tissue evidence="1">Leaf</tissue>
    </source>
</reference>
<accession>A0A8T2F6B6</accession>
<evidence type="ECO:0000313" key="1">
    <source>
        <dbReference type="EMBL" id="KAG7627141.1"/>
    </source>
</evidence>
<protein>
    <submittedName>
        <fullName evidence="1">Uncharacterized protein</fullName>
    </submittedName>
</protein>
<dbReference type="Proteomes" id="UP000694240">
    <property type="component" value="Chromosome 3"/>
</dbReference>
<keyword evidence="2" id="KW-1185">Reference proteome</keyword>
<name>A0A8T2F6B6_9BRAS</name>
<dbReference type="AlphaFoldDB" id="A0A8T2F6B6"/>
<sequence length="85" mass="9486">MLSDSIGIGLCVLLYSNRGLTIVRRIMIVHPFVVCCVKLRNVMAYEGLERVMPGQALHDDVVVRNAISFRLLYLGVWGALPWGIS</sequence>
<dbReference type="EMBL" id="JAEFBK010000003">
    <property type="protein sequence ID" value="KAG7627141.1"/>
    <property type="molecule type" value="Genomic_DNA"/>
</dbReference>